<protein>
    <submittedName>
        <fullName evidence="1">Uncharacterized protein</fullName>
    </submittedName>
</protein>
<reference evidence="2" key="1">
    <citation type="submission" date="2016-10" db="EMBL/GenBank/DDBJ databases">
        <authorList>
            <person name="Varghese N."/>
            <person name="Submissions S."/>
        </authorList>
    </citation>
    <scope>NUCLEOTIDE SEQUENCE [LARGE SCALE GENOMIC DNA]</scope>
    <source>
        <strain evidence="2">DSM 25811 / CCM 8410 / LMG 26954 / E90</strain>
    </source>
</reference>
<dbReference type="Proteomes" id="UP000198757">
    <property type="component" value="Unassembled WGS sequence"/>
</dbReference>
<sequence>MAMMNSPVIFFRFNCLKAALDLFKKRNGSEKEYETANACENQNTCYHIPVI</sequence>
<dbReference type="EMBL" id="FMZO01000001">
    <property type="protein sequence ID" value="SDC14897.1"/>
    <property type="molecule type" value="Genomic_DNA"/>
</dbReference>
<accession>A0A1G6J881</accession>
<proteinExistence type="predicted"/>
<keyword evidence="2" id="KW-1185">Reference proteome</keyword>
<name>A0A1G6J881_NIADE</name>
<organism evidence="1 2">
    <name type="scientific">Niabella drilacis (strain DSM 25811 / CCM 8410 / CCUG 62505 / LMG 26954 / E90)</name>
    <dbReference type="NCBI Taxonomy" id="1285928"/>
    <lineage>
        <taxon>Bacteria</taxon>
        <taxon>Pseudomonadati</taxon>
        <taxon>Bacteroidota</taxon>
        <taxon>Chitinophagia</taxon>
        <taxon>Chitinophagales</taxon>
        <taxon>Chitinophagaceae</taxon>
        <taxon>Niabella</taxon>
    </lineage>
</organism>
<gene>
    <name evidence="1" type="ORF">SAMN04487894_101451</name>
</gene>
<evidence type="ECO:0000313" key="1">
    <source>
        <dbReference type="EMBL" id="SDC14897.1"/>
    </source>
</evidence>
<dbReference type="AlphaFoldDB" id="A0A1G6J881"/>
<evidence type="ECO:0000313" key="2">
    <source>
        <dbReference type="Proteomes" id="UP000198757"/>
    </source>
</evidence>